<dbReference type="EMBL" id="MGAG01000025">
    <property type="protein sequence ID" value="OGK40489.1"/>
    <property type="molecule type" value="Genomic_DNA"/>
</dbReference>
<sequence>MQKLHFSIQINTPKEKVWHMMLDDKPYREWTTAFSPGSYYKGDWKKGSKILFLGPDPKTGEESGMVSRIAENKPYEYISIEHLGLFQNGVEDITSEEAKKWAPAFENYTFKDKDLSAGSGQAVTEVLVDMDSTDEMAEEFKKMWPEALKKLKKIAERK</sequence>
<evidence type="ECO:0000256" key="1">
    <source>
        <dbReference type="ARBA" id="ARBA00006817"/>
    </source>
</evidence>
<accession>A0A1F7IAV4</accession>
<dbReference type="Proteomes" id="UP000177698">
    <property type="component" value="Unassembled WGS sequence"/>
</dbReference>
<protein>
    <submittedName>
        <fullName evidence="3">ATPase</fullName>
    </submittedName>
</protein>
<comment type="caution">
    <text evidence="3">The sequence shown here is derived from an EMBL/GenBank/DDBJ whole genome shotgun (WGS) entry which is preliminary data.</text>
</comment>
<comment type="similarity">
    <text evidence="1">Belongs to the AHA1 family.</text>
</comment>
<dbReference type="Gene3D" id="3.30.530.20">
    <property type="match status" value="1"/>
</dbReference>
<feature type="domain" description="Activator of Hsp90 ATPase homologue 1/2-like C-terminal" evidence="2">
    <location>
        <begin position="11"/>
        <end position="155"/>
    </location>
</feature>
<gene>
    <name evidence="3" type="ORF">A2954_06410</name>
</gene>
<organism evidence="3 4">
    <name type="scientific">Candidatus Roizmanbacteria bacterium RIFCSPLOWO2_01_FULL_37_12</name>
    <dbReference type="NCBI Taxonomy" id="1802056"/>
    <lineage>
        <taxon>Bacteria</taxon>
        <taxon>Candidatus Roizmaniibacteriota</taxon>
    </lineage>
</organism>
<reference evidence="3 4" key="1">
    <citation type="journal article" date="2016" name="Nat. Commun.">
        <title>Thousands of microbial genomes shed light on interconnected biogeochemical processes in an aquifer system.</title>
        <authorList>
            <person name="Anantharaman K."/>
            <person name="Brown C.T."/>
            <person name="Hug L.A."/>
            <person name="Sharon I."/>
            <person name="Castelle C.J."/>
            <person name="Probst A.J."/>
            <person name="Thomas B.C."/>
            <person name="Singh A."/>
            <person name="Wilkins M.J."/>
            <person name="Karaoz U."/>
            <person name="Brodie E.L."/>
            <person name="Williams K.H."/>
            <person name="Hubbard S.S."/>
            <person name="Banfield J.F."/>
        </authorList>
    </citation>
    <scope>NUCLEOTIDE SEQUENCE [LARGE SCALE GENOMIC DNA]</scope>
</reference>
<evidence type="ECO:0000313" key="4">
    <source>
        <dbReference type="Proteomes" id="UP000177698"/>
    </source>
</evidence>
<name>A0A1F7IAV4_9BACT</name>
<dbReference type="InterPro" id="IPR023393">
    <property type="entry name" value="START-like_dom_sf"/>
</dbReference>
<proteinExistence type="inferred from homology"/>
<dbReference type="STRING" id="1802056.A2954_06410"/>
<evidence type="ECO:0000259" key="2">
    <source>
        <dbReference type="Pfam" id="PF08327"/>
    </source>
</evidence>
<dbReference type="InterPro" id="IPR013538">
    <property type="entry name" value="ASHA1/2-like_C"/>
</dbReference>
<evidence type="ECO:0000313" key="3">
    <source>
        <dbReference type="EMBL" id="OGK40489.1"/>
    </source>
</evidence>
<dbReference type="SUPFAM" id="SSF55961">
    <property type="entry name" value="Bet v1-like"/>
    <property type="match status" value="1"/>
</dbReference>
<dbReference type="AlphaFoldDB" id="A0A1F7IAV4"/>
<dbReference type="Pfam" id="PF08327">
    <property type="entry name" value="AHSA1"/>
    <property type="match status" value="1"/>
</dbReference>